<dbReference type="RefSeq" id="XP_075088318.1">
    <property type="nucleotide sequence ID" value="XM_075232217.1"/>
</dbReference>
<gene>
    <name evidence="2" type="primary">LOC142170330</name>
</gene>
<proteinExistence type="predicted"/>
<keyword evidence="1" id="KW-1185">Reference proteome</keyword>
<dbReference type="Proteomes" id="UP000790787">
    <property type="component" value="Chromosome 16"/>
</dbReference>
<evidence type="ECO:0000313" key="2">
    <source>
        <dbReference type="RefSeq" id="XP_075088318.1"/>
    </source>
</evidence>
<reference evidence="1" key="1">
    <citation type="journal article" date="2014" name="Nat. Commun.">
        <title>The tobacco genome sequence and its comparison with those of tomato and potato.</title>
        <authorList>
            <person name="Sierro N."/>
            <person name="Battey J.N."/>
            <person name="Ouadi S."/>
            <person name="Bakaher N."/>
            <person name="Bovet L."/>
            <person name="Willig A."/>
            <person name="Goepfert S."/>
            <person name="Peitsch M.C."/>
            <person name="Ivanov N.V."/>
        </authorList>
    </citation>
    <scope>NUCLEOTIDE SEQUENCE [LARGE SCALE GENOMIC DNA]</scope>
</reference>
<protein>
    <submittedName>
        <fullName evidence="2">Uncharacterized protein LOC142170330</fullName>
    </submittedName>
</protein>
<sequence length="252" mass="29857">MGIGGDFNVIRFEDEKLGRARNTKAIREFNKTIQDLSLLDLPLHGDEFTWYRSIDNQCASRLDRFLISERWDEPFKFIKQRTLPRVTSDHCPIILECGEWNKGKSYFKFENMWCEHKDFVTMHLLDAFKWNKEVYGNLEERKARATSRLERMDEERAHSQNNEDGSERVSVIKELEEIAIAEEIKSESWRPLWVEEGIEKLTDKEKERIHRPFLMEEVETVIRLFKGDKAPGPDGFNMSFFQKCWSIVKGDV</sequence>
<reference evidence="2" key="2">
    <citation type="submission" date="2025-08" db="UniProtKB">
        <authorList>
            <consortium name="RefSeq"/>
        </authorList>
    </citation>
    <scope>IDENTIFICATION</scope>
    <source>
        <tissue evidence="2">Leaf</tissue>
    </source>
</reference>
<accession>A0AC58STP5</accession>
<organism evidence="1 2">
    <name type="scientific">Nicotiana tabacum</name>
    <name type="common">Common tobacco</name>
    <dbReference type="NCBI Taxonomy" id="4097"/>
    <lineage>
        <taxon>Eukaryota</taxon>
        <taxon>Viridiplantae</taxon>
        <taxon>Streptophyta</taxon>
        <taxon>Embryophyta</taxon>
        <taxon>Tracheophyta</taxon>
        <taxon>Spermatophyta</taxon>
        <taxon>Magnoliopsida</taxon>
        <taxon>eudicotyledons</taxon>
        <taxon>Gunneridae</taxon>
        <taxon>Pentapetalae</taxon>
        <taxon>asterids</taxon>
        <taxon>lamiids</taxon>
        <taxon>Solanales</taxon>
        <taxon>Solanaceae</taxon>
        <taxon>Nicotianoideae</taxon>
        <taxon>Nicotianeae</taxon>
        <taxon>Nicotiana</taxon>
    </lineage>
</organism>
<name>A0AC58STP5_TOBAC</name>
<evidence type="ECO:0000313" key="1">
    <source>
        <dbReference type="Proteomes" id="UP000790787"/>
    </source>
</evidence>